<evidence type="ECO:0008006" key="4">
    <source>
        <dbReference type="Google" id="ProtNLM"/>
    </source>
</evidence>
<feature type="transmembrane region" description="Helical" evidence="1">
    <location>
        <begin position="6"/>
        <end position="25"/>
    </location>
</feature>
<dbReference type="EMBL" id="BRZA01000007">
    <property type="protein sequence ID" value="GLC90240.1"/>
    <property type="molecule type" value="Genomic_DNA"/>
</dbReference>
<sequence>MGDLISILILLIFLILFVGMIIIGYKFSKKQ</sequence>
<keyword evidence="1" id="KW-0812">Transmembrane</keyword>
<name>A0ABQ5NPG4_9BACI</name>
<proteinExistence type="predicted"/>
<evidence type="ECO:0000313" key="2">
    <source>
        <dbReference type="EMBL" id="GLC90240.1"/>
    </source>
</evidence>
<keyword evidence="3" id="KW-1185">Reference proteome</keyword>
<keyword evidence="1" id="KW-0472">Membrane</keyword>
<comment type="caution">
    <text evidence="2">The sequence shown here is derived from an EMBL/GenBank/DDBJ whole genome shotgun (WGS) entry which is preliminary data.</text>
</comment>
<organism evidence="2 3">
    <name type="scientific">Lysinibacillus piscis</name>
    <dbReference type="NCBI Taxonomy" id="2518931"/>
    <lineage>
        <taxon>Bacteria</taxon>
        <taxon>Bacillati</taxon>
        <taxon>Bacillota</taxon>
        <taxon>Bacilli</taxon>
        <taxon>Bacillales</taxon>
        <taxon>Bacillaceae</taxon>
        <taxon>Lysinibacillus</taxon>
    </lineage>
</organism>
<evidence type="ECO:0000313" key="3">
    <source>
        <dbReference type="Proteomes" id="UP001065593"/>
    </source>
</evidence>
<keyword evidence="1" id="KW-1133">Transmembrane helix</keyword>
<accession>A0ABQ5NPG4</accession>
<dbReference type="Proteomes" id="UP001065593">
    <property type="component" value="Unassembled WGS sequence"/>
</dbReference>
<gene>
    <name evidence="2" type="ORF">LYSBPC_33670</name>
</gene>
<reference evidence="2" key="1">
    <citation type="submission" date="2022-08" db="EMBL/GenBank/DDBJ databases">
        <title>Draft genome sequence of Lysinibacillus sp. strain KH24.</title>
        <authorList>
            <person name="Kanbe H."/>
            <person name="Itoh H."/>
        </authorList>
    </citation>
    <scope>NUCLEOTIDE SEQUENCE</scope>
    <source>
        <strain evidence="2">KH24</strain>
    </source>
</reference>
<protein>
    <recommendedName>
        <fullName evidence="4">YjcZ family sporulation protein</fullName>
    </recommendedName>
</protein>
<evidence type="ECO:0000256" key="1">
    <source>
        <dbReference type="SAM" id="Phobius"/>
    </source>
</evidence>